<keyword evidence="1" id="KW-0436">Ligase</keyword>
<dbReference type="PANTHER" id="PTHR36847">
    <property type="entry name" value="AMIDOLIGASE ENZYME"/>
    <property type="match status" value="1"/>
</dbReference>
<gene>
    <name evidence="1" type="ORF">GAN93_07960</name>
</gene>
<evidence type="ECO:0000313" key="1">
    <source>
        <dbReference type="EMBL" id="KAB4453646.1"/>
    </source>
</evidence>
<proteinExistence type="predicted"/>
<evidence type="ECO:0000313" key="2">
    <source>
        <dbReference type="Proteomes" id="UP000460317"/>
    </source>
</evidence>
<dbReference type="Pfam" id="PF12224">
    <property type="entry name" value="Amidoligase_2"/>
    <property type="match status" value="1"/>
</dbReference>
<dbReference type="Proteomes" id="UP000460317">
    <property type="component" value="Unassembled WGS sequence"/>
</dbReference>
<protein>
    <submittedName>
        <fullName evidence="1">Amidoligase enzyme</fullName>
    </submittedName>
</protein>
<dbReference type="EMBL" id="WCSB01000005">
    <property type="protein sequence ID" value="KAB4453646.1"/>
    <property type="molecule type" value="Genomic_DNA"/>
</dbReference>
<dbReference type="RefSeq" id="WP_130041509.1">
    <property type="nucleotide sequence ID" value="NZ_RCXW01000005.1"/>
</dbReference>
<dbReference type="AlphaFoldDB" id="A0A7J5JQD4"/>
<comment type="caution">
    <text evidence="1">The sequence shown here is derived from an EMBL/GenBank/DDBJ whole genome shotgun (WGS) entry which is preliminary data.</text>
</comment>
<dbReference type="PANTHER" id="PTHR36847:SF1">
    <property type="entry name" value="AMIDOLIGASE ENZYME"/>
    <property type="match status" value="1"/>
</dbReference>
<sequence>MNEQIRNILAQDTTKTRKIQQLLLLGMTRREIADLLTNGNYGFVHNVYKRMLRDGLIENIWNSAIETRQPVRLDYTFTHKFGIEIEAYNCRMSRLAQELREAGIRVAVEGYNHTTRDHWKLVTDGSLQGNDTFELVSPILAGEAGLKELEKVCWVLDLCNVKVNDSCGLHVHLDAADFNMNTWRNLALSYKHLENLIDAFMPGTRRNNRYCKSLSHVSDERIKSAGTIDALRDVFNRDRYHKVNFEAYARHKTVEFRQHSGTTNFTKMENWILFLNGLITFAKQDNLSGRNTLDSLPFLDEKQKLYFKIRTKKLAR</sequence>
<organism evidence="1 2">
    <name type="scientific">Bacteroides thetaiotaomicron</name>
    <dbReference type="NCBI Taxonomy" id="818"/>
    <lineage>
        <taxon>Bacteria</taxon>
        <taxon>Pseudomonadati</taxon>
        <taxon>Bacteroidota</taxon>
        <taxon>Bacteroidia</taxon>
        <taxon>Bacteroidales</taxon>
        <taxon>Bacteroidaceae</taxon>
        <taxon>Bacteroides</taxon>
    </lineage>
</organism>
<dbReference type="GO" id="GO:0016874">
    <property type="term" value="F:ligase activity"/>
    <property type="evidence" value="ECO:0007669"/>
    <property type="project" value="UniProtKB-KW"/>
</dbReference>
<name>A0A7J5JQD4_BACT4</name>
<reference evidence="1 2" key="1">
    <citation type="journal article" date="2019" name="Nat. Med.">
        <title>A library of human gut bacterial isolates paired with longitudinal multiomics data enables mechanistic microbiome research.</title>
        <authorList>
            <person name="Poyet M."/>
            <person name="Groussin M."/>
            <person name="Gibbons S.M."/>
            <person name="Avila-Pacheco J."/>
            <person name="Jiang X."/>
            <person name="Kearney S.M."/>
            <person name="Perrotta A.R."/>
            <person name="Berdy B."/>
            <person name="Zhao S."/>
            <person name="Lieberman T.D."/>
            <person name="Swanson P.K."/>
            <person name="Smith M."/>
            <person name="Roesemann S."/>
            <person name="Alexander J.E."/>
            <person name="Rich S.A."/>
            <person name="Livny J."/>
            <person name="Vlamakis H."/>
            <person name="Clish C."/>
            <person name="Bullock K."/>
            <person name="Deik A."/>
            <person name="Scott J."/>
            <person name="Pierce K.A."/>
            <person name="Xavier R.J."/>
            <person name="Alm E.J."/>
        </authorList>
    </citation>
    <scope>NUCLEOTIDE SEQUENCE [LARGE SCALE GENOMIC DNA]</scope>
    <source>
        <strain evidence="1 2">BIOML-A165</strain>
    </source>
</reference>
<dbReference type="InterPro" id="IPR022025">
    <property type="entry name" value="Amidoligase_2"/>
</dbReference>
<accession>A0A7J5JQD4</accession>